<proteinExistence type="predicted"/>
<keyword evidence="2" id="KW-1185">Reference proteome</keyword>
<sequence length="675" mass="70705">MTTPIFSKLLPAGAFKVADASDIAETANAKIMTAAERQAIAQNGEDIEAEAQSREQAFSTLAAPDIIGGSYPVADIATRDAIPAGRRAAGMRITVLGDRDYVLGAGQGNDAWAPLATDAELRDADQLTDGTTKVVMRADERSKVATIVRVFPARSPYADGWIDKIGYPILATPKAGGQSVGSSAPALNIYSVFPGRTSAFSIVDRNGRYLYGGGGASLTPFVDTSGVYLDTGSADIRVAGPVGTILSPPTYSAPLLKWRDSHGGVRERRQFSTIPWTLYTGCSRLVFLPMYGQSLSVGYASGALYTTAAISPGRALMFDGGSRPLAGPTWQNGVDNARILDDAQVLTLVDLREGLTNNFGETQLSGQAFRLASAIETTSAMVFGSFGIGGAPIAALSKGTQPYANLIRSVERAKAMADVLGVAFELPFITYDQGEQDYGSAYATYSAALAQLQSDLTADINAIRGGTDQVRLVCWQPSSWTAVGYWYATAPNIAAILDLAIANPTKFAVIGPQYWSPFYASDGIHMTSHGYRVLGEYAGRAMALLRGGSTTGALYATAASYSGGTLTITFNRPLVLDTALVSNPGQNGLRLFSGSTEIALSNITVSGSTVTCSAASAPTAGYQVGIADKGTSTNNAGPTTGPRSNFRDAATDMASDGTTHLYNWACTQQIPVAIS</sequence>
<dbReference type="EMBL" id="CP115174">
    <property type="protein sequence ID" value="WBO23924.1"/>
    <property type="molecule type" value="Genomic_DNA"/>
</dbReference>
<name>A0ABY7NVI5_9SPHN</name>
<dbReference type="SUPFAM" id="SSF52266">
    <property type="entry name" value="SGNH hydrolase"/>
    <property type="match status" value="1"/>
</dbReference>
<reference evidence="1 2" key="1">
    <citation type="submission" date="2022-12" db="EMBL/GenBank/DDBJ databases">
        <title>Sphingomonas abieness sp. nov., an endophytic bacterium isolated from Abies koreana.</title>
        <authorList>
            <person name="Jiang L."/>
            <person name="Lee J."/>
        </authorList>
    </citation>
    <scope>NUCLEOTIDE SEQUENCE [LARGE SCALE GENOMIC DNA]</scope>
    <source>
        <strain evidence="2">PAMB 00755</strain>
    </source>
</reference>
<accession>A0ABY7NVI5</accession>
<dbReference type="Proteomes" id="UP001210865">
    <property type="component" value="Chromosome"/>
</dbReference>
<evidence type="ECO:0008006" key="3">
    <source>
        <dbReference type="Google" id="ProtNLM"/>
    </source>
</evidence>
<dbReference type="RefSeq" id="WP_270078553.1">
    <property type="nucleotide sequence ID" value="NZ_CP115174.1"/>
</dbReference>
<protein>
    <recommendedName>
        <fullName evidence="3">Sialate O-acetylesterase domain-containing protein</fullName>
    </recommendedName>
</protein>
<organism evidence="1 2">
    <name type="scientific">Sphingomonas abietis</name>
    <dbReference type="NCBI Taxonomy" id="3012344"/>
    <lineage>
        <taxon>Bacteria</taxon>
        <taxon>Pseudomonadati</taxon>
        <taxon>Pseudomonadota</taxon>
        <taxon>Alphaproteobacteria</taxon>
        <taxon>Sphingomonadales</taxon>
        <taxon>Sphingomonadaceae</taxon>
        <taxon>Sphingomonas</taxon>
    </lineage>
</organism>
<gene>
    <name evidence="1" type="ORF">PBT88_07390</name>
</gene>
<evidence type="ECO:0000313" key="2">
    <source>
        <dbReference type="Proteomes" id="UP001210865"/>
    </source>
</evidence>
<evidence type="ECO:0000313" key="1">
    <source>
        <dbReference type="EMBL" id="WBO23924.1"/>
    </source>
</evidence>
<dbReference type="InterPro" id="IPR036514">
    <property type="entry name" value="SGNH_hydro_sf"/>
</dbReference>
<dbReference type="Gene3D" id="3.40.50.1110">
    <property type="entry name" value="SGNH hydrolase"/>
    <property type="match status" value="1"/>
</dbReference>